<proteinExistence type="predicted"/>
<protein>
    <recommendedName>
        <fullName evidence="1">non-specific serine/threonine protein kinase</fullName>
        <ecNumber evidence="1">2.7.11.1</ecNumber>
    </recommendedName>
</protein>
<dbReference type="PROSITE" id="PS00108">
    <property type="entry name" value="PROTEIN_KINASE_ST"/>
    <property type="match status" value="1"/>
</dbReference>
<feature type="domain" description="Protein kinase" evidence="9">
    <location>
        <begin position="1"/>
        <end position="248"/>
    </location>
</feature>
<keyword evidence="5 10" id="KW-0418">Kinase</keyword>
<evidence type="ECO:0000256" key="8">
    <source>
        <dbReference type="SAM" id="Phobius"/>
    </source>
</evidence>
<keyword evidence="8" id="KW-0472">Membrane</keyword>
<dbReference type="PANTHER" id="PTHR43289:SF6">
    <property type="entry name" value="SERINE_THREONINE-PROTEIN KINASE NEKL-3"/>
    <property type="match status" value="1"/>
</dbReference>
<dbReference type="Gene3D" id="1.10.510.10">
    <property type="entry name" value="Transferase(Phosphotransferase) domain 1"/>
    <property type="match status" value="1"/>
</dbReference>
<reference evidence="10" key="1">
    <citation type="submission" date="2022-10" db="EMBL/GenBank/DDBJ databases">
        <title>The complete genomes of actinobacterial strains from the NBC collection.</title>
        <authorList>
            <person name="Joergensen T.S."/>
            <person name="Alvarez Arevalo M."/>
            <person name="Sterndorff E.B."/>
            <person name="Faurdal D."/>
            <person name="Vuksanovic O."/>
            <person name="Mourched A.-S."/>
            <person name="Charusanti P."/>
            <person name="Shaw S."/>
            <person name="Blin K."/>
            <person name="Weber T."/>
        </authorList>
    </citation>
    <scope>NUCLEOTIDE SEQUENCE</scope>
    <source>
        <strain evidence="10">NBC_00003</strain>
    </source>
</reference>
<sequence length="504" mass="52784">MGTVWRAQDELLGRQVAVKELHPEGGAPATAALREARAVAQIKHPHVIVVHDVVEEADAEGGGGRSYIVMELVDGGSLADRLASAGPVGVQEAARIGVALLGALATAHARGVLHRDLKPANVLIEEDSGRVVLTDFGIAQVPGTSTISEEGAFVGSPEYTAPERMQGANAGPESDLWSLGALLCAALSGESPFHRDSLGGVLHAVVLDEIRPPRAAGPLLPVVHGLLERDPAHRLGAVEAESLLRTFAATGSTPRPRYVPTEHVDQLVPPAPELPATPVTSPSPVARPWQARSVLVGAALVIVLAGAGAAVAVLALDAGGGRTSVEQSAPSTGAAPPDDSRRPPPPPPPPPRQAPPPLPDGFRPVRDPDGFTLVLPEGYVRTTDEQRVFYKSPDGAVRIGIRIQNAVSGGPLGVMKLAAANGPSSNPGYRDGRVTATTHHGRDAALWEFTWNGFTTAEGARHTYDECWDDFGRMYDVWVSAPVGRLDEAKRAFDTALDSFFPGP</sequence>
<dbReference type="InterPro" id="IPR008271">
    <property type="entry name" value="Ser/Thr_kinase_AS"/>
</dbReference>
<feature type="compositionally biased region" description="Pro residues" evidence="7">
    <location>
        <begin position="343"/>
        <end position="359"/>
    </location>
</feature>
<keyword evidence="8" id="KW-1133">Transmembrane helix</keyword>
<keyword evidence="6" id="KW-0067">ATP-binding</keyword>
<feature type="region of interest" description="Disordered" evidence="7">
    <location>
        <begin position="321"/>
        <end position="367"/>
    </location>
</feature>
<keyword evidence="2 10" id="KW-0723">Serine/threonine-protein kinase</keyword>
<evidence type="ECO:0000256" key="6">
    <source>
        <dbReference type="ARBA" id="ARBA00022840"/>
    </source>
</evidence>
<dbReference type="GO" id="GO:0005524">
    <property type="term" value="F:ATP binding"/>
    <property type="evidence" value="ECO:0007669"/>
    <property type="project" value="UniProtKB-KW"/>
</dbReference>
<dbReference type="GO" id="GO:0004674">
    <property type="term" value="F:protein serine/threonine kinase activity"/>
    <property type="evidence" value="ECO:0007669"/>
    <property type="project" value="UniProtKB-KW"/>
</dbReference>
<dbReference type="Pfam" id="PF00069">
    <property type="entry name" value="Pkinase"/>
    <property type="match status" value="1"/>
</dbReference>
<feature type="transmembrane region" description="Helical" evidence="8">
    <location>
        <begin position="294"/>
        <end position="316"/>
    </location>
</feature>
<keyword evidence="4" id="KW-0547">Nucleotide-binding</keyword>
<evidence type="ECO:0000313" key="10">
    <source>
        <dbReference type="EMBL" id="WTW66429.1"/>
    </source>
</evidence>
<dbReference type="InterPro" id="IPR011009">
    <property type="entry name" value="Kinase-like_dom_sf"/>
</dbReference>
<dbReference type="PROSITE" id="PS50011">
    <property type="entry name" value="PROTEIN_KINASE_DOM"/>
    <property type="match status" value="1"/>
</dbReference>
<dbReference type="PANTHER" id="PTHR43289">
    <property type="entry name" value="MITOGEN-ACTIVATED PROTEIN KINASE KINASE KINASE 20-RELATED"/>
    <property type="match status" value="1"/>
</dbReference>
<evidence type="ECO:0000256" key="3">
    <source>
        <dbReference type="ARBA" id="ARBA00022679"/>
    </source>
</evidence>
<evidence type="ECO:0000256" key="7">
    <source>
        <dbReference type="SAM" id="MobiDB-lite"/>
    </source>
</evidence>
<dbReference type="EC" id="2.7.11.1" evidence="1"/>
<dbReference type="InterPro" id="IPR000719">
    <property type="entry name" value="Prot_kinase_dom"/>
</dbReference>
<evidence type="ECO:0000256" key="1">
    <source>
        <dbReference type="ARBA" id="ARBA00012513"/>
    </source>
</evidence>
<evidence type="ECO:0000256" key="4">
    <source>
        <dbReference type="ARBA" id="ARBA00022741"/>
    </source>
</evidence>
<keyword evidence="8" id="KW-0812">Transmembrane</keyword>
<dbReference type="EMBL" id="CP108318">
    <property type="protein sequence ID" value="WTW66429.1"/>
    <property type="molecule type" value="Genomic_DNA"/>
</dbReference>
<organism evidence="10">
    <name type="scientific">Streptomyces sp. NBC_00003</name>
    <dbReference type="NCBI Taxonomy" id="2903608"/>
    <lineage>
        <taxon>Bacteria</taxon>
        <taxon>Bacillati</taxon>
        <taxon>Actinomycetota</taxon>
        <taxon>Actinomycetes</taxon>
        <taxon>Kitasatosporales</taxon>
        <taxon>Streptomycetaceae</taxon>
        <taxon>Streptomyces</taxon>
    </lineage>
</organism>
<accession>A0AAU2VH16</accession>
<gene>
    <name evidence="10" type="ORF">OG549_15630</name>
</gene>
<evidence type="ECO:0000259" key="9">
    <source>
        <dbReference type="PROSITE" id="PS50011"/>
    </source>
</evidence>
<keyword evidence="3" id="KW-0808">Transferase</keyword>
<name>A0AAU2VH16_9ACTN</name>
<dbReference type="SMART" id="SM00220">
    <property type="entry name" value="S_TKc"/>
    <property type="match status" value="1"/>
</dbReference>
<dbReference type="SUPFAM" id="SSF56112">
    <property type="entry name" value="Protein kinase-like (PK-like)"/>
    <property type="match status" value="1"/>
</dbReference>
<dbReference type="AlphaFoldDB" id="A0AAU2VH16"/>
<dbReference type="Gene3D" id="3.30.200.20">
    <property type="entry name" value="Phosphorylase Kinase, domain 1"/>
    <property type="match status" value="1"/>
</dbReference>
<evidence type="ECO:0000256" key="5">
    <source>
        <dbReference type="ARBA" id="ARBA00022777"/>
    </source>
</evidence>
<evidence type="ECO:0000256" key="2">
    <source>
        <dbReference type="ARBA" id="ARBA00022527"/>
    </source>
</evidence>
<dbReference type="CDD" id="cd14014">
    <property type="entry name" value="STKc_PknB_like"/>
    <property type="match status" value="1"/>
</dbReference>